<gene>
    <name evidence="2" type="ORF">AVDCRST_MAG56-345</name>
</gene>
<feature type="region of interest" description="Disordered" evidence="1">
    <location>
        <begin position="87"/>
        <end position="114"/>
    </location>
</feature>
<proteinExistence type="predicted"/>
<evidence type="ECO:0000313" key="2">
    <source>
        <dbReference type="EMBL" id="CAA9212221.1"/>
    </source>
</evidence>
<accession>A0A6J4H2A2</accession>
<feature type="non-terminal residue" evidence="2">
    <location>
        <position position="208"/>
    </location>
</feature>
<organism evidence="2">
    <name type="scientific">uncultured Cytophagales bacterium</name>
    <dbReference type="NCBI Taxonomy" id="158755"/>
    <lineage>
        <taxon>Bacteria</taxon>
        <taxon>Pseudomonadati</taxon>
        <taxon>Bacteroidota</taxon>
        <taxon>Sphingobacteriia</taxon>
        <taxon>Sphingobacteriales</taxon>
        <taxon>environmental samples</taxon>
    </lineage>
</organism>
<dbReference type="EMBL" id="CADCTQ010000002">
    <property type="protein sequence ID" value="CAA9212221.1"/>
    <property type="molecule type" value="Genomic_DNA"/>
</dbReference>
<evidence type="ECO:0000256" key="1">
    <source>
        <dbReference type="SAM" id="MobiDB-lite"/>
    </source>
</evidence>
<sequence>DHSFFFPCASSLLVRKEQRHPVRAGTAVPRRPGPRLQPARFVRVVVGRSCGRCRVGPGHAQRPAGEPPGGGELLFAAHQCLRSRTTGNAGPAVPQNPGVGRGTAGVDPGAGAPTAAHRFVLPGAVQPGARRRPPPCRRLRPVLTGKTGVATRFGHRGIGGPARHLRHRPAGTSGVRLYRCRLRQAPAGPPAADGPVLRPRPAHQKGRV</sequence>
<name>A0A6J4H2A2_9SPHI</name>
<feature type="region of interest" description="Disordered" evidence="1">
    <location>
        <begin position="185"/>
        <end position="208"/>
    </location>
</feature>
<reference evidence="2" key="1">
    <citation type="submission" date="2020-02" db="EMBL/GenBank/DDBJ databases">
        <authorList>
            <person name="Meier V. D."/>
        </authorList>
    </citation>
    <scope>NUCLEOTIDE SEQUENCE</scope>
    <source>
        <strain evidence="2">AVDCRST_MAG56</strain>
    </source>
</reference>
<feature type="non-terminal residue" evidence="2">
    <location>
        <position position="1"/>
    </location>
</feature>
<protein>
    <submittedName>
        <fullName evidence="2">Uncharacterized protein</fullName>
    </submittedName>
</protein>
<dbReference type="AlphaFoldDB" id="A0A6J4H2A2"/>